<organism evidence="3 4">
    <name type="scientific">Corynebacterium matruchotii ATCC 33806</name>
    <dbReference type="NCBI Taxonomy" id="566549"/>
    <lineage>
        <taxon>Bacteria</taxon>
        <taxon>Bacillati</taxon>
        <taxon>Actinomycetota</taxon>
        <taxon>Actinomycetes</taxon>
        <taxon>Mycobacteriales</taxon>
        <taxon>Corynebacteriaceae</taxon>
        <taxon>Corynebacterium</taxon>
    </lineage>
</organism>
<feature type="region of interest" description="Disordered" evidence="1">
    <location>
        <begin position="124"/>
        <end position="153"/>
    </location>
</feature>
<sequence length="153" mass="15270">MKRPLTRVVLAVCIPVGLLLSACGFGGFTHSNTTDVPAPADAAGATDGPAATETSPPPQLIATDRTGVAAVQKLVNKADTVVVASKTNSGAGAQKAKELRAPLLIDDGTNTDAIATEIKRLKAKEERVADADPGASTAPSTPSTSAAPSAPST</sequence>
<keyword evidence="2" id="KW-0732">Signal</keyword>
<accession>C0E1V7</accession>
<reference evidence="3 4" key="1">
    <citation type="submission" date="2009-01" db="EMBL/GenBank/DDBJ databases">
        <authorList>
            <person name="Fulton L."/>
            <person name="Clifton S."/>
            <person name="Chinwalla A.T."/>
            <person name="Mitreva M."/>
            <person name="Sodergren E."/>
            <person name="Weinstock G."/>
            <person name="Clifton S."/>
            <person name="Dooling D.J."/>
            <person name="Fulton B."/>
            <person name="Minx P."/>
            <person name="Pepin K.H."/>
            <person name="Johnson M."/>
            <person name="Bhonagiri V."/>
            <person name="Nash W.E."/>
            <person name="Mardis E.R."/>
            <person name="Wilson R.K."/>
        </authorList>
    </citation>
    <scope>NUCLEOTIDE SEQUENCE [LARGE SCALE GENOMIC DNA]</scope>
    <source>
        <strain evidence="3 4">ATCC 33806</strain>
    </source>
</reference>
<feature type="region of interest" description="Disordered" evidence="1">
    <location>
        <begin position="38"/>
        <end position="61"/>
    </location>
</feature>
<feature type="compositionally biased region" description="Low complexity" evidence="1">
    <location>
        <begin position="135"/>
        <end position="153"/>
    </location>
</feature>
<feature type="non-terminal residue" evidence="3">
    <location>
        <position position="153"/>
    </location>
</feature>
<evidence type="ECO:0000256" key="1">
    <source>
        <dbReference type="SAM" id="MobiDB-lite"/>
    </source>
</evidence>
<evidence type="ECO:0008006" key="5">
    <source>
        <dbReference type="Google" id="ProtNLM"/>
    </source>
</evidence>
<feature type="signal peptide" evidence="2">
    <location>
        <begin position="1"/>
        <end position="21"/>
    </location>
</feature>
<evidence type="ECO:0000313" key="4">
    <source>
        <dbReference type="Proteomes" id="UP000006247"/>
    </source>
</evidence>
<evidence type="ECO:0000256" key="2">
    <source>
        <dbReference type="SAM" id="SignalP"/>
    </source>
</evidence>
<dbReference type="HOGENOM" id="CLU_1717030_0_0_11"/>
<dbReference type="PROSITE" id="PS51257">
    <property type="entry name" value="PROKAR_LIPOPROTEIN"/>
    <property type="match status" value="1"/>
</dbReference>
<dbReference type="EMBL" id="ACEB01000015">
    <property type="protein sequence ID" value="EEG27498.1"/>
    <property type="molecule type" value="Genomic_DNA"/>
</dbReference>
<proteinExistence type="predicted"/>
<protein>
    <recommendedName>
        <fullName evidence="5">Periplasmic binding protein domain-containing protein</fullName>
    </recommendedName>
</protein>
<feature type="compositionally biased region" description="Low complexity" evidence="1">
    <location>
        <begin position="38"/>
        <end position="52"/>
    </location>
</feature>
<gene>
    <name evidence="3" type="ORF">CORMATOL_00961</name>
</gene>
<feature type="chain" id="PRO_5038368086" description="Periplasmic binding protein domain-containing protein" evidence="2">
    <location>
        <begin position="22"/>
        <end position="153"/>
    </location>
</feature>
<dbReference type="Proteomes" id="UP000006247">
    <property type="component" value="Unassembled WGS sequence"/>
</dbReference>
<comment type="caution">
    <text evidence="3">The sequence shown here is derived from an EMBL/GenBank/DDBJ whole genome shotgun (WGS) entry which is preliminary data.</text>
</comment>
<dbReference type="AlphaFoldDB" id="C0E1V7"/>
<evidence type="ECO:0000313" key="3">
    <source>
        <dbReference type="EMBL" id="EEG27498.1"/>
    </source>
</evidence>
<name>C0E1V7_9CORY</name>